<feature type="chain" id="PRO_5019333080" evidence="1">
    <location>
        <begin position="26"/>
        <end position="171"/>
    </location>
</feature>
<keyword evidence="1" id="KW-0732">Signal</keyword>
<evidence type="ECO:0000313" key="2">
    <source>
        <dbReference type="EMBL" id="RKD88265.1"/>
    </source>
</evidence>
<dbReference type="Proteomes" id="UP000283387">
    <property type="component" value="Unassembled WGS sequence"/>
</dbReference>
<dbReference type="RefSeq" id="WP_120274437.1">
    <property type="nucleotide sequence ID" value="NZ_RAPN01000002.1"/>
</dbReference>
<proteinExistence type="predicted"/>
<accession>A0A419VYF2</accession>
<gene>
    <name evidence="2" type="ORF">BC643_3410</name>
</gene>
<evidence type="ECO:0000256" key="1">
    <source>
        <dbReference type="SAM" id="SignalP"/>
    </source>
</evidence>
<comment type="caution">
    <text evidence="2">The sequence shown here is derived from an EMBL/GenBank/DDBJ whole genome shotgun (WGS) entry which is preliminary data.</text>
</comment>
<sequence length="171" mass="19581">MKSLMLKKMTVLVMLMFPFLGGAFAEEGQTKKVREGTTLPEFHFSHYQDPDTSSIDKALVSPHFLGEDVSVLYYIFRQTYVADKNDKVGGGSFQEVQKPVIYNSVLQINKLLKKAVKEGTYTREEAAEVMKDCLRKSYSIFFVDTKEFEAQLSDIDGLEQYLALYRNISFE</sequence>
<protein>
    <submittedName>
        <fullName evidence="2">Uncharacterized protein</fullName>
    </submittedName>
</protein>
<dbReference type="EMBL" id="RAPN01000002">
    <property type="protein sequence ID" value="RKD88265.1"/>
    <property type="molecule type" value="Genomic_DNA"/>
</dbReference>
<name>A0A419VYF2_9BACT</name>
<feature type="signal peptide" evidence="1">
    <location>
        <begin position="1"/>
        <end position="25"/>
    </location>
</feature>
<keyword evidence="3" id="KW-1185">Reference proteome</keyword>
<reference evidence="2 3" key="1">
    <citation type="submission" date="2018-09" db="EMBL/GenBank/DDBJ databases">
        <title>Genomic Encyclopedia of Archaeal and Bacterial Type Strains, Phase II (KMG-II): from individual species to whole genera.</title>
        <authorList>
            <person name="Goeker M."/>
        </authorList>
    </citation>
    <scope>NUCLEOTIDE SEQUENCE [LARGE SCALE GENOMIC DNA]</scope>
    <source>
        <strain evidence="2 3">DSM 27148</strain>
    </source>
</reference>
<dbReference type="AlphaFoldDB" id="A0A419VYF2"/>
<evidence type="ECO:0000313" key="3">
    <source>
        <dbReference type="Proteomes" id="UP000283387"/>
    </source>
</evidence>
<organism evidence="2 3">
    <name type="scientific">Mangrovibacterium diazotrophicum</name>
    <dbReference type="NCBI Taxonomy" id="1261403"/>
    <lineage>
        <taxon>Bacteria</taxon>
        <taxon>Pseudomonadati</taxon>
        <taxon>Bacteroidota</taxon>
        <taxon>Bacteroidia</taxon>
        <taxon>Marinilabiliales</taxon>
        <taxon>Prolixibacteraceae</taxon>
        <taxon>Mangrovibacterium</taxon>
    </lineage>
</organism>